<organism evidence="2">
    <name type="scientific">Tanacetum cinerariifolium</name>
    <name type="common">Dalmatian daisy</name>
    <name type="synonym">Chrysanthemum cinerariifolium</name>
    <dbReference type="NCBI Taxonomy" id="118510"/>
    <lineage>
        <taxon>Eukaryota</taxon>
        <taxon>Viridiplantae</taxon>
        <taxon>Streptophyta</taxon>
        <taxon>Embryophyta</taxon>
        <taxon>Tracheophyta</taxon>
        <taxon>Spermatophyta</taxon>
        <taxon>Magnoliopsida</taxon>
        <taxon>eudicotyledons</taxon>
        <taxon>Gunneridae</taxon>
        <taxon>Pentapetalae</taxon>
        <taxon>asterids</taxon>
        <taxon>campanulids</taxon>
        <taxon>Asterales</taxon>
        <taxon>Asteraceae</taxon>
        <taxon>Asteroideae</taxon>
        <taxon>Anthemideae</taxon>
        <taxon>Anthemidinae</taxon>
        <taxon>Tanacetum</taxon>
    </lineage>
</organism>
<comment type="caution">
    <text evidence="2">The sequence shown here is derived from an EMBL/GenBank/DDBJ whole genome shotgun (WGS) entry which is preliminary data.</text>
</comment>
<feature type="compositionally biased region" description="Basic and acidic residues" evidence="1">
    <location>
        <begin position="23"/>
        <end position="41"/>
    </location>
</feature>
<evidence type="ECO:0000256" key="1">
    <source>
        <dbReference type="SAM" id="MobiDB-lite"/>
    </source>
</evidence>
<accession>A0A699HKY6</accession>
<protein>
    <submittedName>
        <fullName evidence="2">Uncharacterized protein</fullName>
    </submittedName>
</protein>
<feature type="compositionally biased region" description="Polar residues" evidence="1">
    <location>
        <begin position="1"/>
        <end position="13"/>
    </location>
</feature>
<gene>
    <name evidence="2" type="ORF">Tci_407180</name>
</gene>
<name>A0A699HKY6_TANCI</name>
<sequence>MTNTSLNLRLTKTSKGKAPSKGSKTDKFAFAKEPVKEHIDEVVMDDGGEDMVHDAAQTQHSSQPKKDKTSEWFKQPPRPPTPDPELNKCQAILDRSAQPWFNQMVSASKDPLTFDSLMATIIDFSKFVLNRFKIDNLTQDLLLGPAYNLLKEGDFVNLHLNDIEYMLLLATQHKLFHLNDCDIVDFTMALQMFTRSLIVKRQAKDLQLGVKRYKKKLNITAPQRTFDEIDCKEIYTPSYNSPGAVYEDQNQQKRMMRADELYKFSDETL</sequence>
<reference evidence="2" key="1">
    <citation type="journal article" date="2019" name="Sci. Rep.">
        <title>Draft genome of Tanacetum cinerariifolium, the natural source of mosquito coil.</title>
        <authorList>
            <person name="Yamashiro T."/>
            <person name="Shiraishi A."/>
            <person name="Satake H."/>
            <person name="Nakayama K."/>
        </authorList>
    </citation>
    <scope>NUCLEOTIDE SEQUENCE</scope>
</reference>
<feature type="region of interest" description="Disordered" evidence="1">
    <location>
        <begin position="1"/>
        <end position="86"/>
    </location>
</feature>
<dbReference type="AlphaFoldDB" id="A0A699HKY6"/>
<dbReference type="EMBL" id="BKCJ010171426">
    <property type="protein sequence ID" value="GEY35206.1"/>
    <property type="molecule type" value="Genomic_DNA"/>
</dbReference>
<proteinExistence type="predicted"/>
<evidence type="ECO:0000313" key="2">
    <source>
        <dbReference type="EMBL" id="GEY35206.1"/>
    </source>
</evidence>